<proteinExistence type="predicted"/>
<dbReference type="Proteomes" id="UP001642484">
    <property type="component" value="Unassembled WGS sequence"/>
</dbReference>
<protein>
    <submittedName>
        <fullName evidence="1">Uncharacterized protein</fullName>
    </submittedName>
</protein>
<name>A0ABP0JLD4_9DINO</name>
<evidence type="ECO:0000313" key="2">
    <source>
        <dbReference type="Proteomes" id="UP001642484"/>
    </source>
</evidence>
<accession>A0ABP0JLD4</accession>
<sequence>MRSRSPRTQQKITLPHLTQAKRNAPQERCHILSLHLAAKPVRLPAVAFTGRLASVIFDRRLLYWPVILWNLVLRQSLALLNLRQSFRQAQCLLGCSPAW</sequence>
<keyword evidence="2" id="KW-1185">Reference proteome</keyword>
<dbReference type="EMBL" id="CAXAMN010005758">
    <property type="protein sequence ID" value="CAK9015226.1"/>
    <property type="molecule type" value="Genomic_DNA"/>
</dbReference>
<reference evidence="1 2" key="1">
    <citation type="submission" date="2024-02" db="EMBL/GenBank/DDBJ databases">
        <authorList>
            <person name="Chen Y."/>
            <person name="Shah S."/>
            <person name="Dougan E. K."/>
            <person name="Thang M."/>
            <person name="Chan C."/>
        </authorList>
    </citation>
    <scope>NUCLEOTIDE SEQUENCE [LARGE SCALE GENOMIC DNA]</scope>
</reference>
<gene>
    <name evidence="1" type="ORF">CCMP2556_LOCUS12020</name>
</gene>
<organism evidence="1 2">
    <name type="scientific">Durusdinium trenchii</name>
    <dbReference type="NCBI Taxonomy" id="1381693"/>
    <lineage>
        <taxon>Eukaryota</taxon>
        <taxon>Sar</taxon>
        <taxon>Alveolata</taxon>
        <taxon>Dinophyceae</taxon>
        <taxon>Suessiales</taxon>
        <taxon>Symbiodiniaceae</taxon>
        <taxon>Durusdinium</taxon>
    </lineage>
</organism>
<comment type="caution">
    <text evidence="1">The sequence shown here is derived from an EMBL/GenBank/DDBJ whole genome shotgun (WGS) entry which is preliminary data.</text>
</comment>
<evidence type="ECO:0000313" key="1">
    <source>
        <dbReference type="EMBL" id="CAK9015226.1"/>
    </source>
</evidence>